<organism evidence="1 2">
    <name type="scientific">Paenibacillus oenotherae</name>
    <dbReference type="NCBI Taxonomy" id="1435645"/>
    <lineage>
        <taxon>Bacteria</taxon>
        <taxon>Bacillati</taxon>
        <taxon>Bacillota</taxon>
        <taxon>Bacilli</taxon>
        <taxon>Bacillales</taxon>
        <taxon>Paenibacillaceae</taxon>
        <taxon>Paenibacillus</taxon>
    </lineage>
</organism>
<dbReference type="RefSeq" id="WP_219873157.1">
    <property type="nucleotide sequence ID" value="NZ_JAHZIJ010000009.1"/>
</dbReference>
<comment type="caution">
    <text evidence="1">The sequence shown here is derived from an EMBL/GenBank/DDBJ whole genome shotgun (WGS) entry which is preliminary data.</text>
</comment>
<keyword evidence="2" id="KW-1185">Reference proteome</keyword>
<proteinExistence type="predicted"/>
<gene>
    <name evidence="1" type="ORF">K0T92_14320</name>
</gene>
<evidence type="ECO:0000313" key="1">
    <source>
        <dbReference type="EMBL" id="MBW7475917.1"/>
    </source>
</evidence>
<name>A0ABS7D8R4_9BACL</name>
<dbReference type="Proteomes" id="UP000812277">
    <property type="component" value="Unassembled WGS sequence"/>
</dbReference>
<reference evidence="1 2" key="1">
    <citation type="submission" date="2021-07" db="EMBL/GenBank/DDBJ databases">
        <title>Paenibacillus radiodurans sp. nov., isolated from the southeastern edge of Tengger Desert.</title>
        <authorList>
            <person name="Zhang G."/>
        </authorList>
    </citation>
    <scope>NUCLEOTIDE SEQUENCE [LARGE SCALE GENOMIC DNA]</scope>
    <source>
        <strain evidence="1 2">DT7-4</strain>
    </source>
</reference>
<protein>
    <submittedName>
        <fullName evidence="1">Uncharacterized protein</fullName>
    </submittedName>
</protein>
<dbReference type="EMBL" id="JAHZIJ010000009">
    <property type="protein sequence ID" value="MBW7475917.1"/>
    <property type="molecule type" value="Genomic_DNA"/>
</dbReference>
<evidence type="ECO:0000313" key="2">
    <source>
        <dbReference type="Proteomes" id="UP000812277"/>
    </source>
</evidence>
<sequence length="55" mass="6280">MPLGTRQELHWRKCELQRIRWRIENGRVAIDPSVKPAALCWLDGEINALNLAIAG</sequence>
<accession>A0ABS7D8R4</accession>